<accession>A0A161QAL5</accession>
<dbReference type="InterPro" id="IPR027304">
    <property type="entry name" value="Trigger_fact/SurA_dom_sf"/>
</dbReference>
<gene>
    <name evidence="3" type="ORF">AZF04_00605</name>
</gene>
<sequence>MLEKGKLTVIALLSMIILVACGASEDQENASGESEENVQIEINEEDYPEVIASVNGEEIEREPFVSYLEDRASFLALSGVDLDLNTDEGKQSMKELETQVLDLFINDELLVQVVENESIEVAEEEIQQAIEMQKMNLQVTNDEELEHLLAEHDMTLSDLREEAQTYIKREKYLDEHIVVEEASEEDMRDLYDSKTEQMELGEFEEEKERLSLEVENEQYLQGLVELLDQLREENEVQIYL</sequence>
<dbReference type="Proteomes" id="UP000075806">
    <property type="component" value="Unassembled WGS sequence"/>
</dbReference>
<feature type="coiled-coil region" evidence="1">
    <location>
        <begin position="193"/>
        <end position="220"/>
    </location>
</feature>
<dbReference type="STRING" id="519424.AZF04_00605"/>
<dbReference type="Pfam" id="PF13624">
    <property type="entry name" value="SurA_N_3"/>
    <property type="match status" value="1"/>
</dbReference>
<keyword evidence="4" id="KW-1185">Reference proteome</keyword>
<evidence type="ECO:0008006" key="5">
    <source>
        <dbReference type="Google" id="ProtNLM"/>
    </source>
</evidence>
<dbReference type="SUPFAM" id="SSF109998">
    <property type="entry name" value="Triger factor/SurA peptide-binding domain-like"/>
    <property type="match status" value="1"/>
</dbReference>
<dbReference type="AlphaFoldDB" id="A0A161QAL5"/>
<evidence type="ECO:0000313" key="3">
    <source>
        <dbReference type="EMBL" id="KYG34867.1"/>
    </source>
</evidence>
<organism evidence="3 4">
    <name type="scientific">Alkalihalobacillus trypoxylicola</name>
    <dbReference type="NCBI Taxonomy" id="519424"/>
    <lineage>
        <taxon>Bacteria</taxon>
        <taxon>Bacillati</taxon>
        <taxon>Bacillota</taxon>
        <taxon>Bacilli</taxon>
        <taxon>Bacillales</taxon>
        <taxon>Bacillaceae</taxon>
        <taxon>Alkalihalobacillus</taxon>
    </lineage>
</organism>
<reference evidence="3" key="1">
    <citation type="submission" date="2016-02" db="EMBL/GenBank/DDBJ databases">
        <title>Genome sequence of Bacillus trypoxylicola KCTC 13244(T).</title>
        <authorList>
            <person name="Jeong H."/>
            <person name="Park S.-H."/>
            <person name="Choi S.-K."/>
        </authorList>
    </citation>
    <scope>NUCLEOTIDE SEQUENCE [LARGE SCALE GENOMIC DNA]</scope>
    <source>
        <strain evidence="3">KCTC 13244</strain>
    </source>
</reference>
<dbReference type="OrthoDB" id="2972868at2"/>
<evidence type="ECO:0000256" key="2">
    <source>
        <dbReference type="SAM" id="SignalP"/>
    </source>
</evidence>
<dbReference type="EMBL" id="LTAO01000001">
    <property type="protein sequence ID" value="KYG34867.1"/>
    <property type="molecule type" value="Genomic_DNA"/>
</dbReference>
<comment type="caution">
    <text evidence="3">The sequence shown here is derived from an EMBL/GenBank/DDBJ whole genome shotgun (WGS) entry which is preliminary data.</text>
</comment>
<dbReference type="Gene3D" id="1.10.4030.10">
    <property type="entry name" value="Porin chaperone SurA, peptide-binding domain"/>
    <property type="match status" value="1"/>
</dbReference>
<evidence type="ECO:0000313" key="4">
    <source>
        <dbReference type="Proteomes" id="UP000075806"/>
    </source>
</evidence>
<dbReference type="PROSITE" id="PS51257">
    <property type="entry name" value="PROKAR_LIPOPROTEIN"/>
    <property type="match status" value="1"/>
</dbReference>
<feature type="chain" id="PRO_5038642913" description="Peptidylprolyl isomerase" evidence="2">
    <location>
        <begin position="23"/>
        <end position="240"/>
    </location>
</feature>
<evidence type="ECO:0000256" key="1">
    <source>
        <dbReference type="SAM" id="Coils"/>
    </source>
</evidence>
<dbReference type="RefSeq" id="WP_061947122.1">
    <property type="nucleotide sequence ID" value="NZ_LTAO01000001.1"/>
</dbReference>
<proteinExistence type="predicted"/>
<name>A0A161QAL5_9BACI</name>
<keyword evidence="1" id="KW-0175">Coiled coil</keyword>
<protein>
    <recommendedName>
        <fullName evidence="5">Peptidylprolyl isomerase</fullName>
    </recommendedName>
</protein>
<keyword evidence="2" id="KW-0732">Signal</keyword>
<feature type="signal peptide" evidence="2">
    <location>
        <begin position="1"/>
        <end position="22"/>
    </location>
</feature>